<dbReference type="Ensembl" id="ENSSFAT00005044010.1">
    <property type="protein sequence ID" value="ENSSFAP00005042472.1"/>
    <property type="gene ID" value="ENSSFAG00005021079.1"/>
</dbReference>
<evidence type="ECO:0000256" key="7">
    <source>
        <dbReference type="SAM" id="Phobius"/>
    </source>
</evidence>
<feature type="region of interest" description="Disordered" evidence="6">
    <location>
        <begin position="310"/>
        <end position="352"/>
    </location>
</feature>
<evidence type="ECO:0000313" key="9">
    <source>
        <dbReference type="Ensembl" id="ENSSFAP00005042472.1"/>
    </source>
</evidence>
<dbReference type="InterPro" id="IPR035691">
    <property type="entry name" value="OBI1_RING-HC"/>
</dbReference>
<proteinExistence type="predicted"/>
<dbReference type="PANTHER" id="PTHR14609:SF1">
    <property type="entry name" value="ORC UBIQUITIN LIGASE 1"/>
    <property type="match status" value="1"/>
</dbReference>
<reference evidence="9" key="2">
    <citation type="submission" date="2025-08" db="UniProtKB">
        <authorList>
            <consortium name="Ensembl"/>
        </authorList>
    </citation>
    <scope>IDENTIFICATION</scope>
</reference>
<sequence length="660" mass="73545">MAQNFQSSILSLTLPISCQICLGKVRQPVICTNHHVFCSSCMEMWLKKASQCPTCRVPITAESPYREIIGGSNDSDHSDDPSVRKCLRKTRGELLLREYEEEIEKLLSKNEELKTKNLSLEAQLKAALSSCSDDTAQPEDQSALPFILKDLENNVQAAEDTCAKLKQDMEKLKEVHYTLSRTGHRFVKHASAGCRFFFFFFFFFFWTVMDKFNVSPLFGRFTVAALEAKIQHYERDIDHLKRALDRSDQYIDDLESRLRKSEKRCLEMQEASRKNVAGADSLSQQRKINMVIRSLSYNERELICSNPEAECSALPRNPSATSRPAADRKAFAEGKNATEDQNNEDSEISDFLPTTPSAAFRTLTLRSPGIREKKVAFKPPSHQRRLDFNVTPEKPRENPYKHFHRFPRGFPHDFVDLSKSSFWGCLQKPNFDQPYPGPSQRSSLQASASSDFDDDDSDNQMSSEACMNAAYLDKISELDSMMLEGEGSANAGSQLPPPSSPPAHLERTLIPDSQSSPAVVLPNLVDHCKPKKHLACDDVDDTSNDNEAQKCSAEEGLSALEPGRRSSTQVPDSTQHSGSSQSEELSFDLLFDPVDEAGPSGSLNSAGLDHDRVNPSSSSSCTGGESVNTRAQALNSSQPVKRKSHSPFCTNSPTKLSKLM</sequence>
<dbReference type="InterPro" id="IPR039209">
    <property type="entry name" value="OBI1"/>
</dbReference>
<dbReference type="Pfam" id="PF13923">
    <property type="entry name" value="zf-C3HC4_2"/>
    <property type="match status" value="1"/>
</dbReference>
<dbReference type="GO" id="GO:0006275">
    <property type="term" value="P:regulation of DNA replication"/>
    <property type="evidence" value="ECO:0007669"/>
    <property type="project" value="InterPro"/>
</dbReference>
<reference evidence="9" key="1">
    <citation type="submission" date="2019-06" db="EMBL/GenBank/DDBJ databases">
        <authorList>
            <consortium name="Wellcome Sanger Institute Data Sharing"/>
        </authorList>
    </citation>
    <scope>NUCLEOTIDE SEQUENCE [LARGE SCALE GENOMIC DNA]</scope>
</reference>
<keyword evidence="7" id="KW-0472">Membrane</keyword>
<evidence type="ECO:0000313" key="10">
    <source>
        <dbReference type="Proteomes" id="UP000472267"/>
    </source>
</evidence>
<protein>
    <recommendedName>
        <fullName evidence="8">RING-type domain-containing protein</fullName>
    </recommendedName>
</protein>
<dbReference type="Proteomes" id="UP000472267">
    <property type="component" value="Chromosome 1"/>
</dbReference>
<dbReference type="SUPFAM" id="SSF57850">
    <property type="entry name" value="RING/U-box"/>
    <property type="match status" value="1"/>
</dbReference>
<feature type="coiled-coil region" evidence="5">
    <location>
        <begin position="89"/>
        <end position="175"/>
    </location>
</feature>
<feature type="compositionally biased region" description="Polar residues" evidence="6">
    <location>
        <begin position="621"/>
        <end position="639"/>
    </location>
</feature>
<dbReference type="SMART" id="SM00184">
    <property type="entry name" value="RING"/>
    <property type="match status" value="1"/>
</dbReference>
<reference evidence="9" key="3">
    <citation type="submission" date="2025-09" db="UniProtKB">
        <authorList>
            <consortium name="Ensembl"/>
        </authorList>
    </citation>
    <scope>IDENTIFICATION</scope>
</reference>
<keyword evidence="3" id="KW-0862">Zinc</keyword>
<dbReference type="PROSITE" id="PS50089">
    <property type="entry name" value="ZF_RING_2"/>
    <property type="match status" value="1"/>
</dbReference>
<feature type="compositionally biased region" description="Low complexity" evidence="6">
    <location>
        <begin position="439"/>
        <end position="450"/>
    </location>
</feature>
<evidence type="ECO:0000256" key="3">
    <source>
        <dbReference type="ARBA" id="ARBA00022833"/>
    </source>
</evidence>
<dbReference type="InterPro" id="IPR001841">
    <property type="entry name" value="Znf_RING"/>
</dbReference>
<dbReference type="Gene3D" id="3.30.40.10">
    <property type="entry name" value="Zinc/RING finger domain, C3HC4 (zinc finger)"/>
    <property type="match status" value="1"/>
</dbReference>
<feature type="region of interest" description="Disordered" evidence="6">
    <location>
        <begin position="429"/>
        <end position="461"/>
    </location>
</feature>
<dbReference type="AlphaFoldDB" id="A0A672IN41"/>
<feature type="compositionally biased region" description="Polar residues" evidence="6">
    <location>
        <begin position="565"/>
        <end position="584"/>
    </location>
</feature>
<gene>
    <name evidence="9" type="primary">obi1</name>
</gene>
<dbReference type="GO" id="GO:0004842">
    <property type="term" value="F:ubiquitin-protein transferase activity"/>
    <property type="evidence" value="ECO:0007669"/>
    <property type="project" value="InterPro"/>
</dbReference>
<feature type="region of interest" description="Disordered" evidence="6">
    <location>
        <begin position="536"/>
        <end position="660"/>
    </location>
</feature>
<feature type="compositionally biased region" description="Polar residues" evidence="6">
    <location>
        <begin position="647"/>
        <end position="660"/>
    </location>
</feature>
<keyword evidence="7" id="KW-1133">Transmembrane helix</keyword>
<feature type="transmembrane region" description="Helical" evidence="7">
    <location>
        <begin position="190"/>
        <end position="209"/>
    </location>
</feature>
<dbReference type="CDD" id="cd16562">
    <property type="entry name" value="RING-HC_RNF219"/>
    <property type="match status" value="1"/>
</dbReference>
<dbReference type="FunCoup" id="A0A672IN41">
    <property type="interactions" value="758"/>
</dbReference>
<keyword evidence="5" id="KW-0175">Coiled coil</keyword>
<dbReference type="InParanoid" id="A0A672IN41"/>
<dbReference type="GO" id="GO:0006513">
    <property type="term" value="P:protein monoubiquitination"/>
    <property type="evidence" value="ECO:0007669"/>
    <property type="project" value="InterPro"/>
</dbReference>
<keyword evidence="10" id="KW-1185">Reference proteome</keyword>
<evidence type="ECO:0000259" key="8">
    <source>
        <dbReference type="PROSITE" id="PS50089"/>
    </source>
</evidence>
<dbReference type="OMA" id="PEAECGT"/>
<evidence type="ECO:0000256" key="2">
    <source>
        <dbReference type="ARBA" id="ARBA00022771"/>
    </source>
</evidence>
<name>A0A672IN41_SALFA</name>
<evidence type="ECO:0000256" key="6">
    <source>
        <dbReference type="SAM" id="MobiDB-lite"/>
    </source>
</evidence>
<dbReference type="GO" id="GO:0008270">
    <property type="term" value="F:zinc ion binding"/>
    <property type="evidence" value="ECO:0007669"/>
    <property type="project" value="UniProtKB-KW"/>
</dbReference>
<evidence type="ECO:0000256" key="5">
    <source>
        <dbReference type="SAM" id="Coils"/>
    </source>
</evidence>
<evidence type="ECO:0000256" key="1">
    <source>
        <dbReference type="ARBA" id="ARBA00022723"/>
    </source>
</evidence>
<dbReference type="InterPro" id="IPR013083">
    <property type="entry name" value="Znf_RING/FYVE/PHD"/>
</dbReference>
<keyword evidence="1" id="KW-0479">Metal-binding</keyword>
<accession>A0A672IN41</accession>
<dbReference type="PANTHER" id="PTHR14609">
    <property type="entry name" value="RING FINGER PROTEIN 219"/>
    <property type="match status" value="1"/>
</dbReference>
<keyword evidence="2 4" id="KW-0863">Zinc-finger</keyword>
<organism evidence="9 10">
    <name type="scientific">Salarias fasciatus</name>
    <name type="common">Jewelled blenny</name>
    <name type="synonym">Blennius fasciatus</name>
    <dbReference type="NCBI Taxonomy" id="181472"/>
    <lineage>
        <taxon>Eukaryota</taxon>
        <taxon>Metazoa</taxon>
        <taxon>Chordata</taxon>
        <taxon>Craniata</taxon>
        <taxon>Vertebrata</taxon>
        <taxon>Euteleostomi</taxon>
        <taxon>Actinopterygii</taxon>
        <taxon>Neopterygii</taxon>
        <taxon>Teleostei</taxon>
        <taxon>Neoteleostei</taxon>
        <taxon>Acanthomorphata</taxon>
        <taxon>Ovalentaria</taxon>
        <taxon>Blenniimorphae</taxon>
        <taxon>Blenniiformes</taxon>
        <taxon>Blennioidei</taxon>
        <taxon>Blenniidae</taxon>
        <taxon>Salariinae</taxon>
        <taxon>Salarias</taxon>
    </lineage>
</organism>
<keyword evidence="7" id="KW-0812">Transmembrane</keyword>
<feature type="domain" description="RING-type" evidence="8">
    <location>
        <begin position="18"/>
        <end position="56"/>
    </location>
</feature>
<feature type="region of interest" description="Disordered" evidence="6">
    <location>
        <begin position="486"/>
        <end position="508"/>
    </location>
</feature>
<evidence type="ECO:0000256" key="4">
    <source>
        <dbReference type="PROSITE-ProRule" id="PRU00175"/>
    </source>
</evidence>
<feature type="compositionally biased region" description="Basic and acidic residues" evidence="6">
    <location>
        <begin position="325"/>
        <end position="338"/>
    </location>
</feature>
<feature type="coiled-coil region" evidence="5">
    <location>
        <begin position="223"/>
        <end position="271"/>
    </location>
</feature>